<proteinExistence type="predicted"/>
<dbReference type="RefSeq" id="WP_282198691.1">
    <property type="nucleotide sequence ID" value="NZ_BOQE01000001.1"/>
</dbReference>
<name>A0AAV4LCV5_9BACL</name>
<dbReference type="EMBL" id="BOQE01000001">
    <property type="protein sequence ID" value="GIM45493.1"/>
    <property type="molecule type" value="Genomic_DNA"/>
</dbReference>
<sequence>MLMTKTRIRSIAEQLLVCYRELHELSKRQQHCLSGQTDSQISILTAEREKLFHSIEHLQKEFILEEQVLISSGNPEVNTEIQKMREAFREAIDQIIASDRYLHVLLQERKRQLYERIQGIQQSQQASGMYKKMIKQADHHFPLLDQSKFYDQQG</sequence>
<keyword evidence="2" id="KW-1185">Reference proteome</keyword>
<evidence type="ECO:0000313" key="2">
    <source>
        <dbReference type="Proteomes" id="UP001057291"/>
    </source>
</evidence>
<evidence type="ECO:0000313" key="1">
    <source>
        <dbReference type="EMBL" id="GIM45493.1"/>
    </source>
</evidence>
<gene>
    <name evidence="1" type="ORF">DNHGIG_10420</name>
</gene>
<protein>
    <recommendedName>
        <fullName evidence="3">Flagellar protein FlgN</fullName>
    </recommendedName>
</protein>
<dbReference type="Proteomes" id="UP001057291">
    <property type="component" value="Unassembled WGS sequence"/>
</dbReference>
<comment type="caution">
    <text evidence="1">The sequence shown here is derived from an EMBL/GenBank/DDBJ whole genome shotgun (WGS) entry which is preliminary data.</text>
</comment>
<organism evidence="1 2">
    <name type="scientific">Collibacillus ludicampi</name>
    <dbReference type="NCBI Taxonomy" id="2771369"/>
    <lineage>
        <taxon>Bacteria</taxon>
        <taxon>Bacillati</taxon>
        <taxon>Bacillota</taxon>
        <taxon>Bacilli</taxon>
        <taxon>Bacillales</taxon>
        <taxon>Alicyclobacillaceae</taxon>
        <taxon>Collibacillus</taxon>
    </lineage>
</organism>
<dbReference type="AlphaFoldDB" id="A0AAV4LCV5"/>
<evidence type="ECO:0008006" key="3">
    <source>
        <dbReference type="Google" id="ProtNLM"/>
    </source>
</evidence>
<reference evidence="1" key="1">
    <citation type="journal article" date="2023" name="Int. J. Syst. Evol. Microbiol.">
        <title>Collibacillus ludicampi gen. nov., sp. nov., a new soil bacterium of the family Alicyclobacillaceae.</title>
        <authorList>
            <person name="Jojima T."/>
            <person name="Ioku Y."/>
            <person name="Fukuta Y."/>
            <person name="Shirasaka N."/>
            <person name="Matsumura Y."/>
            <person name="Mori M."/>
        </authorList>
    </citation>
    <scope>NUCLEOTIDE SEQUENCE</scope>
    <source>
        <strain evidence="1">TP075</strain>
    </source>
</reference>
<accession>A0AAV4LCV5</accession>